<evidence type="ECO:0008006" key="3">
    <source>
        <dbReference type="Google" id="ProtNLM"/>
    </source>
</evidence>
<dbReference type="InterPro" id="IPR005814">
    <property type="entry name" value="Aminotrans_3"/>
</dbReference>
<dbReference type="EMBL" id="UINC01114045">
    <property type="protein sequence ID" value="SVC84076.1"/>
    <property type="molecule type" value="Genomic_DNA"/>
</dbReference>
<dbReference type="PANTHER" id="PTHR43094:SF1">
    <property type="entry name" value="AMINOTRANSFERASE CLASS-III"/>
    <property type="match status" value="1"/>
</dbReference>
<protein>
    <recommendedName>
        <fullName evidence="3">Aminotransferase class III-fold pyridoxal phosphate-dependent enzyme</fullName>
    </recommendedName>
</protein>
<dbReference type="GO" id="GO:0008483">
    <property type="term" value="F:transaminase activity"/>
    <property type="evidence" value="ECO:0007669"/>
    <property type="project" value="InterPro"/>
</dbReference>
<name>A0A382QF56_9ZZZZ</name>
<dbReference type="AlphaFoldDB" id="A0A382QF56"/>
<dbReference type="InterPro" id="IPR015424">
    <property type="entry name" value="PyrdxlP-dep_Trfase"/>
</dbReference>
<gene>
    <name evidence="2" type="ORF">METZ01_LOCUS336930</name>
</gene>
<organism evidence="2">
    <name type="scientific">marine metagenome</name>
    <dbReference type="NCBI Taxonomy" id="408172"/>
    <lineage>
        <taxon>unclassified sequences</taxon>
        <taxon>metagenomes</taxon>
        <taxon>ecological metagenomes</taxon>
    </lineage>
</organism>
<evidence type="ECO:0000256" key="1">
    <source>
        <dbReference type="ARBA" id="ARBA00008954"/>
    </source>
</evidence>
<comment type="similarity">
    <text evidence="1">Belongs to the class-III pyridoxal-phosphate-dependent aminotransferase family.</text>
</comment>
<reference evidence="2" key="1">
    <citation type="submission" date="2018-05" db="EMBL/GenBank/DDBJ databases">
        <authorList>
            <person name="Lanie J.A."/>
            <person name="Ng W.-L."/>
            <person name="Kazmierczak K.M."/>
            <person name="Andrzejewski T.M."/>
            <person name="Davidsen T.M."/>
            <person name="Wayne K.J."/>
            <person name="Tettelin H."/>
            <person name="Glass J.I."/>
            <person name="Rusch D."/>
            <person name="Podicherti R."/>
            <person name="Tsui H.-C.T."/>
            <person name="Winkler M.E."/>
        </authorList>
    </citation>
    <scope>NUCLEOTIDE SEQUENCE</scope>
</reference>
<accession>A0A382QF56</accession>
<sequence>AHTLGCAAGAAVQRVIEREGLITRVAEEGKWLLETLQAELGQNPHVGDVRGRGLFAGIELVTDKHTKQPLDEALMGAVVTDIAGRGVLVGKTTRSIPGFNNTINIAPPLIVTQTDIDEIVEAVAAGIHQVTAKGVR</sequence>
<dbReference type="GO" id="GO:0005829">
    <property type="term" value="C:cytosol"/>
    <property type="evidence" value="ECO:0007669"/>
    <property type="project" value="TreeGrafter"/>
</dbReference>
<dbReference type="SUPFAM" id="SSF53383">
    <property type="entry name" value="PLP-dependent transferases"/>
    <property type="match status" value="1"/>
</dbReference>
<dbReference type="Gene3D" id="3.90.1150.10">
    <property type="entry name" value="Aspartate Aminotransferase, domain 1"/>
    <property type="match status" value="1"/>
</dbReference>
<feature type="non-terminal residue" evidence="2">
    <location>
        <position position="1"/>
    </location>
</feature>
<evidence type="ECO:0000313" key="2">
    <source>
        <dbReference type="EMBL" id="SVC84076.1"/>
    </source>
</evidence>
<proteinExistence type="inferred from homology"/>
<dbReference type="Pfam" id="PF00202">
    <property type="entry name" value="Aminotran_3"/>
    <property type="match status" value="1"/>
</dbReference>
<dbReference type="PANTHER" id="PTHR43094">
    <property type="entry name" value="AMINOTRANSFERASE"/>
    <property type="match status" value="1"/>
</dbReference>
<dbReference type="InterPro" id="IPR015422">
    <property type="entry name" value="PyrdxlP-dep_Trfase_small"/>
</dbReference>
<dbReference type="GO" id="GO:0030170">
    <property type="term" value="F:pyridoxal phosphate binding"/>
    <property type="evidence" value="ECO:0007669"/>
    <property type="project" value="InterPro"/>
</dbReference>